<comment type="similarity">
    <text evidence="1">Belongs to the YjdM family.</text>
</comment>
<evidence type="ECO:0000313" key="5">
    <source>
        <dbReference type="Proteomes" id="UP000242231"/>
    </source>
</evidence>
<evidence type="ECO:0000259" key="3">
    <source>
        <dbReference type="Pfam" id="PF08274"/>
    </source>
</evidence>
<dbReference type="Proteomes" id="UP000242231">
    <property type="component" value="Unassembled WGS sequence"/>
</dbReference>
<dbReference type="Pfam" id="PF08274">
    <property type="entry name" value="Zn_Ribbon_YjdM"/>
    <property type="match status" value="1"/>
</dbReference>
<dbReference type="NCBIfam" id="TIGR00686">
    <property type="entry name" value="phnA"/>
    <property type="match status" value="1"/>
</dbReference>
<dbReference type="PANTHER" id="PTHR30305:SF3">
    <property type="entry name" value="PROTEIN YJDM"/>
    <property type="match status" value="1"/>
</dbReference>
<dbReference type="AlphaFoldDB" id="A0A2P5TQQ9"/>
<name>A0A2P5TQQ9_9GAMM</name>
<keyword evidence="5" id="KW-1185">Reference proteome</keyword>
<evidence type="ECO:0000313" key="4">
    <source>
        <dbReference type="EMBL" id="PPL18099.1"/>
    </source>
</evidence>
<feature type="domain" description="Protein YjdM N-terminal" evidence="3">
    <location>
        <begin position="2"/>
        <end position="31"/>
    </location>
</feature>
<dbReference type="RefSeq" id="WP_104485252.1">
    <property type="nucleotide sequence ID" value="NZ_BMYB01000004.1"/>
</dbReference>
<evidence type="ECO:0000259" key="2">
    <source>
        <dbReference type="Pfam" id="PF03831"/>
    </source>
</evidence>
<accession>A0A2P5TQQ9</accession>
<dbReference type="PANTHER" id="PTHR30305">
    <property type="entry name" value="PROTEIN YJDM-RELATED"/>
    <property type="match status" value="1"/>
</dbReference>
<proteinExistence type="inferred from homology"/>
<dbReference type="InterPro" id="IPR013987">
    <property type="entry name" value="YjdM_N"/>
</dbReference>
<dbReference type="SUPFAM" id="SSF82057">
    <property type="entry name" value="Prokaryotic SH3-related domain"/>
    <property type="match status" value="1"/>
</dbReference>
<feature type="domain" description="Protein YjdM C-terminal" evidence="2">
    <location>
        <begin position="45"/>
        <end position="112"/>
    </location>
</feature>
<dbReference type="Gene3D" id="2.30.30.40">
    <property type="entry name" value="SH3 Domains"/>
    <property type="match status" value="1"/>
</dbReference>
<gene>
    <name evidence="4" type="ORF">UN63_02780</name>
</gene>
<sequence length="112" mass="12165">MSLPPCPKCHSEYVYQDQDHLVCPECAHEWNPSVAAADDEALTAKDANGTLLQDGDKITLAKDLKVKGSSLVLKIGTKALIRRIVEGKDHELDCKVDGAGEMMVTAKFVKKA</sequence>
<organism evidence="4 5">
    <name type="scientific">Oceanisphaera arctica</name>
    <dbReference type="NCBI Taxonomy" id="641510"/>
    <lineage>
        <taxon>Bacteria</taxon>
        <taxon>Pseudomonadati</taxon>
        <taxon>Pseudomonadota</taxon>
        <taxon>Gammaproteobacteria</taxon>
        <taxon>Aeromonadales</taxon>
        <taxon>Aeromonadaceae</taxon>
        <taxon>Oceanisphaera</taxon>
    </lineage>
</organism>
<dbReference type="InterPro" id="IPR013988">
    <property type="entry name" value="YjdM_C"/>
</dbReference>
<dbReference type="SUPFAM" id="SSF57783">
    <property type="entry name" value="Zinc beta-ribbon"/>
    <property type="match status" value="1"/>
</dbReference>
<comment type="caution">
    <text evidence="4">The sequence shown here is derived from an EMBL/GenBank/DDBJ whole genome shotgun (WGS) entry which is preliminary data.</text>
</comment>
<dbReference type="Gene3D" id="2.20.25.10">
    <property type="match status" value="1"/>
</dbReference>
<evidence type="ECO:0000256" key="1">
    <source>
        <dbReference type="ARBA" id="ARBA00009248"/>
    </source>
</evidence>
<dbReference type="InterPro" id="IPR004624">
    <property type="entry name" value="YjdM"/>
</dbReference>
<reference evidence="5" key="1">
    <citation type="submission" date="2016-11" db="EMBL/GenBank/DDBJ databases">
        <authorList>
            <person name="Sisinthy S."/>
            <person name="Ara S."/>
            <person name="Gundlapally S.R."/>
        </authorList>
    </citation>
    <scope>NUCLEOTIDE SEQUENCE [LARGE SCALE GENOMIC DNA]</scope>
    <source>
        <strain evidence="5">V1-41</strain>
    </source>
</reference>
<dbReference type="EMBL" id="MPZM01000003">
    <property type="protein sequence ID" value="PPL18099.1"/>
    <property type="molecule type" value="Genomic_DNA"/>
</dbReference>
<dbReference type="OrthoDB" id="9810131at2"/>
<protein>
    <submittedName>
        <fullName evidence="4">Alkylphosphonate utilization protein</fullName>
    </submittedName>
</protein>
<dbReference type="Pfam" id="PF03831">
    <property type="entry name" value="YjdM"/>
    <property type="match status" value="1"/>
</dbReference>